<evidence type="ECO:0000313" key="6">
    <source>
        <dbReference type="Proteomes" id="UP000198625"/>
    </source>
</evidence>
<dbReference type="EMBL" id="FNQE01000013">
    <property type="protein sequence ID" value="SDY96586.1"/>
    <property type="molecule type" value="Genomic_DNA"/>
</dbReference>
<dbReference type="InterPro" id="IPR003593">
    <property type="entry name" value="AAA+_ATPase"/>
</dbReference>
<organism evidence="5 6">
    <name type="scientific">Proteiniborus ethanoligenes</name>
    <dbReference type="NCBI Taxonomy" id="415015"/>
    <lineage>
        <taxon>Bacteria</taxon>
        <taxon>Bacillati</taxon>
        <taxon>Bacillota</taxon>
        <taxon>Clostridia</taxon>
        <taxon>Eubacteriales</taxon>
        <taxon>Proteiniborus</taxon>
    </lineage>
</organism>
<feature type="domain" description="ABC transporter" evidence="4">
    <location>
        <begin position="2"/>
        <end position="230"/>
    </location>
</feature>
<dbReference type="InterPro" id="IPR017871">
    <property type="entry name" value="ABC_transporter-like_CS"/>
</dbReference>
<proteinExistence type="predicted"/>
<dbReference type="InterPro" id="IPR027417">
    <property type="entry name" value="P-loop_NTPase"/>
</dbReference>
<dbReference type="InterPro" id="IPR003439">
    <property type="entry name" value="ABC_transporter-like_ATP-bd"/>
</dbReference>
<sequence length="291" mass="33618">MENILEISNLRKEYEEFTLKDVSLTLPRGYIMGLVGPNGAGKSTTIKAIMNLINYDSGKIKIFGRDYENHEEEIKNRIGYVGEEQFFYEDMSVKWMEKFISQHYIQWDRDEFYNLLERFNVSSTKKVQELSKGMRVKLSLALALAHNPELLILDEPTSGLDPVIRSEILKILLEVIQDENKSVLFSTHITEDIEKIADYVTYIIDGEIILSAPKDDILGKWKSIHIKTGYEIPELNSKLIGIEKNFFGISGLTDQYESMKSMLKPYLEKDIVRVENTSIDQILISFVKEEK</sequence>
<evidence type="ECO:0000256" key="1">
    <source>
        <dbReference type="ARBA" id="ARBA00022448"/>
    </source>
</evidence>
<evidence type="ECO:0000313" key="5">
    <source>
        <dbReference type="EMBL" id="SDY96586.1"/>
    </source>
</evidence>
<name>A0A1H3P639_9FIRM</name>
<dbReference type="SUPFAM" id="SSF52540">
    <property type="entry name" value="P-loop containing nucleoside triphosphate hydrolases"/>
    <property type="match status" value="1"/>
</dbReference>
<keyword evidence="3 5" id="KW-0067">ATP-binding</keyword>
<dbReference type="Pfam" id="PF00005">
    <property type="entry name" value="ABC_tran"/>
    <property type="match status" value="1"/>
</dbReference>
<keyword evidence="1" id="KW-0813">Transport</keyword>
<dbReference type="PROSITE" id="PS00211">
    <property type="entry name" value="ABC_TRANSPORTER_1"/>
    <property type="match status" value="1"/>
</dbReference>
<dbReference type="PANTHER" id="PTHR42939">
    <property type="entry name" value="ABC TRANSPORTER ATP-BINDING PROTEIN ALBC-RELATED"/>
    <property type="match status" value="1"/>
</dbReference>
<dbReference type="PANTHER" id="PTHR42939:SF3">
    <property type="entry name" value="ABC TRANSPORTER ATP-BINDING COMPONENT"/>
    <property type="match status" value="1"/>
</dbReference>
<dbReference type="RefSeq" id="WP_091729000.1">
    <property type="nucleotide sequence ID" value="NZ_FNQE01000013.1"/>
</dbReference>
<dbReference type="Proteomes" id="UP000198625">
    <property type="component" value="Unassembled WGS sequence"/>
</dbReference>
<gene>
    <name evidence="5" type="ORF">SAMN05660462_01369</name>
</gene>
<keyword evidence="2" id="KW-0547">Nucleotide-binding</keyword>
<keyword evidence="6" id="KW-1185">Reference proteome</keyword>
<accession>A0A1H3P639</accession>
<evidence type="ECO:0000259" key="4">
    <source>
        <dbReference type="PROSITE" id="PS50893"/>
    </source>
</evidence>
<evidence type="ECO:0000256" key="3">
    <source>
        <dbReference type="ARBA" id="ARBA00022840"/>
    </source>
</evidence>
<protein>
    <submittedName>
        <fullName evidence="5">ABC-2 type transport system ATP-binding protein</fullName>
    </submittedName>
</protein>
<dbReference type="GO" id="GO:0005524">
    <property type="term" value="F:ATP binding"/>
    <property type="evidence" value="ECO:0007669"/>
    <property type="project" value="UniProtKB-KW"/>
</dbReference>
<dbReference type="InterPro" id="IPR051782">
    <property type="entry name" value="ABC_Transporter_VariousFunc"/>
</dbReference>
<dbReference type="GO" id="GO:0016887">
    <property type="term" value="F:ATP hydrolysis activity"/>
    <property type="evidence" value="ECO:0007669"/>
    <property type="project" value="InterPro"/>
</dbReference>
<dbReference type="Gene3D" id="3.40.50.300">
    <property type="entry name" value="P-loop containing nucleotide triphosphate hydrolases"/>
    <property type="match status" value="1"/>
</dbReference>
<dbReference type="SMART" id="SM00382">
    <property type="entry name" value="AAA"/>
    <property type="match status" value="1"/>
</dbReference>
<reference evidence="5 6" key="1">
    <citation type="submission" date="2016-10" db="EMBL/GenBank/DDBJ databases">
        <authorList>
            <person name="de Groot N.N."/>
        </authorList>
    </citation>
    <scope>NUCLEOTIDE SEQUENCE [LARGE SCALE GENOMIC DNA]</scope>
    <source>
        <strain evidence="5 6">DSM 21650</strain>
    </source>
</reference>
<dbReference type="CDD" id="cd03230">
    <property type="entry name" value="ABC_DR_subfamily_A"/>
    <property type="match status" value="1"/>
</dbReference>
<dbReference type="STRING" id="415015.SAMN05660462_01369"/>
<dbReference type="AlphaFoldDB" id="A0A1H3P639"/>
<evidence type="ECO:0000256" key="2">
    <source>
        <dbReference type="ARBA" id="ARBA00022741"/>
    </source>
</evidence>
<dbReference type="PROSITE" id="PS50893">
    <property type="entry name" value="ABC_TRANSPORTER_2"/>
    <property type="match status" value="1"/>
</dbReference>
<dbReference type="OrthoDB" id="9804819at2"/>